<keyword evidence="1" id="KW-0472">Membrane</keyword>
<proteinExistence type="predicted"/>
<sequence length="103" mass="11000">MLTPEVVMAILSAIVAVSTGVIGLLMARIKANSDVALELARHTAGKVEDIVRATNGMQDKLEKAAFAAGGHEARVQMRESAAYQPEAPVALHVVETEREDPHK</sequence>
<evidence type="ECO:0000313" key="2">
    <source>
        <dbReference type="EMBL" id="CAB4192761.1"/>
    </source>
</evidence>
<keyword evidence="1" id="KW-0812">Transmembrane</keyword>
<name>A0A6J5RGQ7_9CAUD</name>
<reference evidence="2" key="1">
    <citation type="submission" date="2020-05" db="EMBL/GenBank/DDBJ databases">
        <authorList>
            <person name="Chiriac C."/>
            <person name="Salcher M."/>
            <person name="Ghai R."/>
            <person name="Kavagutti S V."/>
        </authorList>
    </citation>
    <scope>NUCLEOTIDE SEQUENCE</scope>
</reference>
<gene>
    <name evidence="2" type="ORF">UFOVP1244_82</name>
</gene>
<accession>A0A6J5RGQ7</accession>
<feature type="transmembrane region" description="Helical" evidence="1">
    <location>
        <begin position="6"/>
        <end position="27"/>
    </location>
</feature>
<organism evidence="2">
    <name type="scientific">uncultured Caudovirales phage</name>
    <dbReference type="NCBI Taxonomy" id="2100421"/>
    <lineage>
        <taxon>Viruses</taxon>
        <taxon>Duplodnaviria</taxon>
        <taxon>Heunggongvirae</taxon>
        <taxon>Uroviricota</taxon>
        <taxon>Caudoviricetes</taxon>
        <taxon>Peduoviridae</taxon>
        <taxon>Maltschvirus</taxon>
        <taxon>Maltschvirus maltsch</taxon>
    </lineage>
</organism>
<protein>
    <submittedName>
        <fullName evidence="2">Uncharacterized protein</fullName>
    </submittedName>
</protein>
<evidence type="ECO:0000256" key="1">
    <source>
        <dbReference type="SAM" id="Phobius"/>
    </source>
</evidence>
<dbReference type="EMBL" id="LR797181">
    <property type="protein sequence ID" value="CAB4192761.1"/>
    <property type="molecule type" value="Genomic_DNA"/>
</dbReference>
<keyword evidence="1" id="KW-1133">Transmembrane helix</keyword>